<reference evidence="1 3" key="1">
    <citation type="journal article" date="2018" name="Gigascience">
        <title>Genomes of trombidid mites reveal novel predicted allergens and laterally-transferred genes associated with secondary metabolism.</title>
        <authorList>
            <person name="Dong X."/>
            <person name="Chaisiri K."/>
            <person name="Xia D."/>
            <person name="Armstrong S.D."/>
            <person name="Fang Y."/>
            <person name="Donnelly M.J."/>
            <person name="Kadowaki T."/>
            <person name="McGarry J.W."/>
            <person name="Darby A.C."/>
            <person name="Makepeace B.L."/>
        </authorList>
    </citation>
    <scope>NUCLEOTIDE SEQUENCE [LARGE SCALE GENOMIC DNA]</scope>
    <source>
        <strain evidence="1">UoL-WK</strain>
    </source>
</reference>
<accession>A0A3S3REM3</accession>
<organism evidence="1 3">
    <name type="scientific">Dinothrombium tinctorium</name>
    <dbReference type="NCBI Taxonomy" id="1965070"/>
    <lineage>
        <taxon>Eukaryota</taxon>
        <taxon>Metazoa</taxon>
        <taxon>Ecdysozoa</taxon>
        <taxon>Arthropoda</taxon>
        <taxon>Chelicerata</taxon>
        <taxon>Arachnida</taxon>
        <taxon>Acari</taxon>
        <taxon>Acariformes</taxon>
        <taxon>Trombidiformes</taxon>
        <taxon>Prostigmata</taxon>
        <taxon>Anystina</taxon>
        <taxon>Parasitengona</taxon>
        <taxon>Trombidioidea</taxon>
        <taxon>Trombidiidae</taxon>
        <taxon>Dinothrombium</taxon>
    </lineage>
</organism>
<reference evidence="1" key="2">
    <citation type="submission" date="2018-11" db="EMBL/GenBank/DDBJ databases">
        <title>Trombidioid mite genomics.</title>
        <authorList>
            <person name="Dong X."/>
        </authorList>
    </citation>
    <scope>NUCLEOTIDE SEQUENCE</scope>
    <source>
        <strain evidence="1">UoL-WK</strain>
    </source>
</reference>
<keyword evidence="3" id="KW-1185">Reference proteome</keyword>
<sequence length="41" mass="4885">MNCDDAKKNMQVVHRVLAVDRASQFYLKICKFCDFFNRILC</sequence>
<proteinExistence type="predicted"/>
<dbReference type="Proteomes" id="UP000285301">
    <property type="component" value="Unassembled WGS sequence"/>
</dbReference>
<protein>
    <submittedName>
        <fullName evidence="1">Uncharacterized protein</fullName>
    </submittedName>
</protein>
<dbReference type="EMBL" id="NCKU01014089">
    <property type="protein sequence ID" value="RWR99667.1"/>
    <property type="molecule type" value="Genomic_DNA"/>
</dbReference>
<evidence type="ECO:0000313" key="3">
    <source>
        <dbReference type="Proteomes" id="UP000285301"/>
    </source>
</evidence>
<evidence type="ECO:0000313" key="1">
    <source>
        <dbReference type="EMBL" id="RWR99667.1"/>
    </source>
</evidence>
<name>A0A3S3REM3_9ACAR</name>
<comment type="caution">
    <text evidence="1">The sequence shown here is derived from an EMBL/GenBank/DDBJ whole genome shotgun (WGS) entry which is preliminary data.</text>
</comment>
<evidence type="ECO:0000313" key="2">
    <source>
        <dbReference type="EMBL" id="RWR99681.1"/>
    </source>
</evidence>
<dbReference type="EMBL" id="NCKU01014038">
    <property type="protein sequence ID" value="RWR99681.1"/>
    <property type="molecule type" value="Genomic_DNA"/>
</dbReference>
<gene>
    <name evidence="2" type="ORF">B4U79_10034</name>
    <name evidence="1" type="ORF">B4U79_10842</name>
</gene>
<dbReference type="AlphaFoldDB" id="A0A3S3REM3"/>